<dbReference type="RefSeq" id="WP_045464295.1">
    <property type="nucleotide sequence ID" value="NZ_BBLT01000005.1"/>
</dbReference>
<dbReference type="Proteomes" id="UP000030185">
    <property type="component" value="Unassembled WGS sequence"/>
</dbReference>
<organism evidence="3 4">
    <name type="scientific">Sporocytophaga myxococcoides</name>
    <dbReference type="NCBI Taxonomy" id="153721"/>
    <lineage>
        <taxon>Bacteria</taxon>
        <taxon>Pseudomonadati</taxon>
        <taxon>Bacteroidota</taxon>
        <taxon>Cytophagia</taxon>
        <taxon>Cytophagales</taxon>
        <taxon>Cytophagaceae</taxon>
        <taxon>Sporocytophaga</taxon>
    </lineage>
</organism>
<evidence type="ECO:0000259" key="2">
    <source>
        <dbReference type="Pfam" id="PF00440"/>
    </source>
</evidence>
<proteinExistence type="predicted"/>
<evidence type="ECO:0000256" key="1">
    <source>
        <dbReference type="ARBA" id="ARBA00023125"/>
    </source>
</evidence>
<dbReference type="Gene3D" id="1.10.357.10">
    <property type="entry name" value="Tetracycline Repressor, domain 2"/>
    <property type="match status" value="1"/>
</dbReference>
<keyword evidence="1" id="KW-0238">DNA-binding</keyword>
<dbReference type="InterPro" id="IPR009057">
    <property type="entry name" value="Homeodomain-like_sf"/>
</dbReference>
<protein>
    <recommendedName>
        <fullName evidence="2">HTH tetR-type domain-containing protein</fullName>
    </recommendedName>
</protein>
<sequence>MSTRIRIKLNEKLYLRDPEETELGRYIINKSINMIDQLGFEQFTFKKLAIEIESTEASVYRYFENKHKLLAYIISWYWVWLDYKIAFKTNNIKSPKERLKIIIKVLSEAQLDDPTTDFDEAALHRIVVSESSKAYLTKEVDSANKDGLYREYKKLCKKIAEIVLEINPTYKFAHSLTSTVMEASHYHVFFAHHLPSLTDIKIKGNDYRELEEYLEHLVFSAIESQ</sequence>
<feature type="domain" description="HTH tetR-type" evidence="2">
    <location>
        <begin position="27"/>
        <end position="72"/>
    </location>
</feature>
<dbReference type="InterPro" id="IPR001647">
    <property type="entry name" value="HTH_TetR"/>
</dbReference>
<evidence type="ECO:0000313" key="4">
    <source>
        <dbReference type="Proteomes" id="UP000030185"/>
    </source>
</evidence>
<keyword evidence="4" id="KW-1185">Reference proteome</keyword>
<dbReference type="SUPFAM" id="SSF46689">
    <property type="entry name" value="Homeodomain-like"/>
    <property type="match status" value="1"/>
</dbReference>
<dbReference type="EMBL" id="BBLT01000005">
    <property type="protein sequence ID" value="GAL85548.1"/>
    <property type="molecule type" value="Genomic_DNA"/>
</dbReference>
<dbReference type="GO" id="GO:0003677">
    <property type="term" value="F:DNA binding"/>
    <property type="evidence" value="ECO:0007669"/>
    <property type="project" value="UniProtKB-KW"/>
</dbReference>
<dbReference type="AlphaFoldDB" id="A0A098LHA3"/>
<name>A0A098LHA3_9BACT</name>
<evidence type="ECO:0000313" key="3">
    <source>
        <dbReference type="EMBL" id="GAL85548.1"/>
    </source>
</evidence>
<dbReference type="Pfam" id="PF00440">
    <property type="entry name" value="TetR_N"/>
    <property type="match status" value="1"/>
</dbReference>
<dbReference type="eggNOG" id="COG1309">
    <property type="taxonomic scope" value="Bacteria"/>
</dbReference>
<dbReference type="STRING" id="153721.MYP_2777"/>
<reference evidence="3 4" key="1">
    <citation type="submission" date="2014-09" db="EMBL/GenBank/DDBJ databases">
        <title>Sporocytophaga myxococcoides PG-01 genome sequencing.</title>
        <authorList>
            <person name="Liu L."/>
            <person name="Gao P.J."/>
            <person name="Chen G.J."/>
            <person name="Wang L.S."/>
        </authorList>
    </citation>
    <scope>NUCLEOTIDE SEQUENCE [LARGE SCALE GENOMIC DNA]</scope>
    <source>
        <strain evidence="3 4">PG-01</strain>
    </source>
</reference>
<dbReference type="OrthoDB" id="649282at2"/>
<gene>
    <name evidence="3" type="ORF">MYP_2777</name>
</gene>
<accession>A0A098LHA3</accession>
<comment type="caution">
    <text evidence="3">The sequence shown here is derived from an EMBL/GenBank/DDBJ whole genome shotgun (WGS) entry which is preliminary data.</text>
</comment>